<feature type="compositionally biased region" description="Low complexity" evidence="15">
    <location>
        <begin position="86"/>
        <end position="101"/>
    </location>
</feature>
<accession>A0ABQ3VMU1</accession>
<evidence type="ECO:0000259" key="18">
    <source>
        <dbReference type="Pfam" id="PF00912"/>
    </source>
</evidence>
<keyword evidence="16" id="KW-1133">Transmembrane helix</keyword>
<dbReference type="SUPFAM" id="SSF56601">
    <property type="entry name" value="beta-lactamase/transpeptidase-like"/>
    <property type="match status" value="1"/>
</dbReference>
<dbReference type="EMBL" id="BNJJ01000013">
    <property type="protein sequence ID" value="GHO86711.1"/>
    <property type="molecule type" value="Genomic_DNA"/>
</dbReference>
<comment type="catalytic activity">
    <reaction evidence="13">
        <text>Preferential cleavage: (Ac)2-L-Lys-D-Ala-|-D-Ala. Also transpeptidation of peptidyl-alanyl moieties that are N-acyl substituents of D-alanine.</text>
        <dbReference type="EC" id="3.4.16.4"/>
    </reaction>
</comment>
<keyword evidence="8" id="KW-0133">Cell shape</keyword>
<evidence type="ECO:0000256" key="10">
    <source>
        <dbReference type="ARBA" id="ARBA00023136"/>
    </source>
</evidence>
<dbReference type="Gene3D" id="3.40.710.10">
    <property type="entry name" value="DD-peptidase/beta-lactamase superfamily"/>
    <property type="match status" value="1"/>
</dbReference>
<dbReference type="PANTHER" id="PTHR32282">
    <property type="entry name" value="BINDING PROTEIN TRANSPEPTIDASE, PUTATIVE-RELATED"/>
    <property type="match status" value="1"/>
</dbReference>
<keyword evidence="7" id="KW-0378">Hydrolase</keyword>
<dbReference type="InterPro" id="IPR036950">
    <property type="entry name" value="PBP_transglycosylase"/>
</dbReference>
<comment type="catalytic activity">
    <reaction evidence="14">
        <text>[GlcNAc-(1-&gt;4)-Mur2Ac(oyl-L-Ala-gamma-D-Glu-L-Lys-D-Ala-D-Ala)](n)-di-trans,octa-cis-undecaprenyl diphosphate + beta-D-GlcNAc-(1-&gt;4)-Mur2Ac(oyl-L-Ala-gamma-D-Glu-L-Lys-D-Ala-D-Ala)-di-trans,octa-cis-undecaprenyl diphosphate = [GlcNAc-(1-&gt;4)-Mur2Ac(oyl-L-Ala-gamma-D-Glu-L-Lys-D-Ala-D-Ala)](n+1)-di-trans,octa-cis-undecaprenyl diphosphate + di-trans,octa-cis-undecaprenyl diphosphate + H(+)</text>
        <dbReference type="Rhea" id="RHEA:23708"/>
        <dbReference type="Rhea" id="RHEA-COMP:9602"/>
        <dbReference type="Rhea" id="RHEA-COMP:9603"/>
        <dbReference type="ChEBI" id="CHEBI:15378"/>
        <dbReference type="ChEBI" id="CHEBI:58405"/>
        <dbReference type="ChEBI" id="CHEBI:60033"/>
        <dbReference type="ChEBI" id="CHEBI:78435"/>
        <dbReference type="EC" id="2.4.99.28"/>
    </reaction>
</comment>
<keyword evidence="20" id="KW-1185">Reference proteome</keyword>
<evidence type="ECO:0000256" key="6">
    <source>
        <dbReference type="ARBA" id="ARBA00022679"/>
    </source>
</evidence>
<feature type="compositionally biased region" description="Polar residues" evidence="15">
    <location>
        <begin position="102"/>
        <end position="112"/>
    </location>
</feature>
<feature type="compositionally biased region" description="Acidic residues" evidence="15">
    <location>
        <begin position="128"/>
        <end position="139"/>
    </location>
</feature>
<comment type="caution">
    <text evidence="19">The sequence shown here is derived from an EMBL/GenBank/DDBJ whole genome shotgun (WGS) entry which is preliminary data.</text>
</comment>
<keyword evidence="9" id="KW-0573">Peptidoglycan synthesis</keyword>
<feature type="compositionally biased region" description="Polar residues" evidence="15">
    <location>
        <begin position="66"/>
        <end position="75"/>
    </location>
</feature>
<feature type="compositionally biased region" description="Polar residues" evidence="15">
    <location>
        <begin position="19"/>
        <end position="37"/>
    </location>
</feature>
<evidence type="ECO:0000256" key="16">
    <source>
        <dbReference type="SAM" id="Phobius"/>
    </source>
</evidence>
<dbReference type="InterPro" id="IPR050396">
    <property type="entry name" value="Glycosyltr_51/Transpeptidase"/>
</dbReference>
<keyword evidence="10 16" id="KW-0472">Membrane</keyword>
<evidence type="ECO:0000256" key="14">
    <source>
        <dbReference type="ARBA" id="ARBA00049902"/>
    </source>
</evidence>
<keyword evidence="11" id="KW-0511">Multifunctional enzyme</keyword>
<comment type="subcellular location">
    <subcellularLocation>
        <location evidence="1">Cell membrane</location>
    </subcellularLocation>
</comment>
<protein>
    <recommendedName>
        <fullName evidence="21">Penicillin-insensitive transglycosylase</fullName>
    </recommendedName>
</protein>
<evidence type="ECO:0000256" key="13">
    <source>
        <dbReference type="ARBA" id="ARBA00034000"/>
    </source>
</evidence>
<dbReference type="InterPro" id="IPR012338">
    <property type="entry name" value="Beta-lactam/transpept-like"/>
</dbReference>
<feature type="transmembrane region" description="Helical" evidence="16">
    <location>
        <begin position="299"/>
        <end position="325"/>
    </location>
</feature>
<evidence type="ECO:0008006" key="21">
    <source>
        <dbReference type="Google" id="ProtNLM"/>
    </source>
</evidence>
<name>A0ABQ3VMU1_9CHLR</name>
<dbReference type="Proteomes" id="UP000635565">
    <property type="component" value="Unassembled WGS sequence"/>
</dbReference>
<feature type="region of interest" description="Disordered" evidence="15">
    <location>
        <begin position="986"/>
        <end position="1032"/>
    </location>
</feature>
<evidence type="ECO:0000256" key="2">
    <source>
        <dbReference type="ARBA" id="ARBA00022475"/>
    </source>
</evidence>
<feature type="compositionally biased region" description="Low complexity" evidence="15">
    <location>
        <begin position="1011"/>
        <end position="1026"/>
    </location>
</feature>
<keyword evidence="3" id="KW-0121">Carboxypeptidase</keyword>
<evidence type="ECO:0000256" key="9">
    <source>
        <dbReference type="ARBA" id="ARBA00022984"/>
    </source>
</evidence>
<dbReference type="InterPro" id="IPR001264">
    <property type="entry name" value="Glyco_trans_51"/>
</dbReference>
<evidence type="ECO:0000256" key="12">
    <source>
        <dbReference type="ARBA" id="ARBA00023316"/>
    </source>
</evidence>
<dbReference type="InterPro" id="IPR001460">
    <property type="entry name" value="PCN-bd_Tpept"/>
</dbReference>
<keyword evidence="6" id="KW-0808">Transferase</keyword>
<evidence type="ECO:0000313" key="19">
    <source>
        <dbReference type="EMBL" id="GHO86711.1"/>
    </source>
</evidence>
<feature type="domain" description="Glycosyl transferase family 51" evidence="18">
    <location>
        <begin position="363"/>
        <end position="542"/>
    </location>
</feature>
<dbReference type="Gene3D" id="1.10.3810.10">
    <property type="entry name" value="Biosynthetic peptidoglycan transglycosylase-like"/>
    <property type="match status" value="1"/>
</dbReference>
<keyword evidence="5" id="KW-0328">Glycosyltransferase</keyword>
<keyword evidence="12" id="KW-0961">Cell wall biogenesis/degradation</keyword>
<evidence type="ECO:0000256" key="15">
    <source>
        <dbReference type="SAM" id="MobiDB-lite"/>
    </source>
</evidence>
<dbReference type="SUPFAM" id="SSF53955">
    <property type="entry name" value="Lysozyme-like"/>
    <property type="match status" value="1"/>
</dbReference>
<gene>
    <name evidence="19" type="ORF">KSZ_47170</name>
</gene>
<dbReference type="Pfam" id="PF00912">
    <property type="entry name" value="Transgly"/>
    <property type="match status" value="1"/>
</dbReference>
<keyword evidence="16" id="KW-0812">Transmembrane</keyword>
<feature type="region of interest" description="Disordered" evidence="15">
    <location>
        <begin position="1"/>
        <end position="175"/>
    </location>
</feature>
<evidence type="ECO:0000256" key="11">
    <source>
        <dbReference type="ARBA" id="ARBA00023268"/>
    </source>
</evidence>
<evidence type="ECO:0000256" key="5">
    <source>
        <dbReference type="ARBA" id="ARBA00022676"/>
    </source>
</evidence>
<sequence length="1032" mass="113335">MPINDSYDGGKKESHTVETIDNSNSDFIENNDQNKQSGEAADEPPLKATPKSAKRQQQVIPKRPSVKNTLSSSLQKTEEPEPPSSPSSISEESNSSLPSEPAQASLSDNTDLTMPDPELSASEPLMEPIEELEQPESVEEQSMPIAEGESDHPASLPVEPSEPLPNQESQTTLEEENLEGINQLPAIKRQAAQKQKPSIPDNGHEEPAAMALANEFRYKSQQKASSHHGLSGNDYILPVAQGTATRTKSVSSRSRVAVAEPYRPERSYEIMIQRRKRINRVLMHKRHHSRFYDTLLPRLMAVALVLLAILIVLTSGAGGVAYAYYQAQLPLLDGIAQHSLAQTTNIYDRNGKLLYQLYDHSNSGGRRTYVNFEDIPNTLVNATIAAEDHSFWNNSGVDYNGILRAVITNFQHGSVQEGGSTVTQQLIKNQFFLNQDRTLQIKGEEAILATGLTQRYTKAQIMEMYLNTVFYGDSNFGVEAAAQDYFGLKPQCKNGVCKPAVAQLTLGQASLLAGLPQSPTGYMPFTNKDAALQRQQHVLQNMLSLKMITTQQMEAAQKEIQNFKFKRPPYVKNAPHFVDYVVDNVLIPLFGAYNLRNGGYSIYTTLDLDLERQVEKIVYNRIDGNEVDIYGYGNLRTAHNLHNASVVVTDPKTGELLAMDGSVNYNDQSNDPAMAGQYNAANTLRPPGSSFKPIVYATAFEMGWYPAMNVPDHNTYYPDGQKPYNPPNYDHKFHGDNMTIRRGVSNSYNIPAVDAIEYAGVKNVMTMAGRLGLSHVAHTAPGRQGAAMALGVSEETLLNMTTAYATFANGGVRMPQTTVLQINDNQGRPIYKFDAQHAQGERVLGEDVSFLISSMLSDTVARHEEFPSPNPLELDGRPVAAKTGTTDNFADNWTMGYTPHLAVGVWAGNSDNTPMENVIGITGAGPIWQDVFQYANAKYHFPKDGFTPPPNVHQATVSAYTGLLPHLGEPTVTDWFIDGTVPTVQGIYTPPPPVVKPPKDGKKDQNPADANNGQNPSSSNNIQSPSDVNIGN</sequence>
<feature type="domain" description="Penicillin-binding protein transpeptidase" evidence="17">
    <location>
        <begin position="645"/>
        <end position="900"/>
    </location>
</feature>
<dbReference type="Pfam" id="PF00905">
    <property type="entry name" value="Transpeptidase"/>
    <property type="match status" value="1"/>
</dbReference>
<dbReference type="InterPro" id="IPR023346">
    <property type="entry name" value="Lysozyme-like_dom_sf"/>
</dbReference>
<dbReference type="PANTHER" id="PTHR32282:SF11">
    <property type="entry name" value="PENICILLIN-BINDING PROTEIN 1B"/>
    <property type="match status" value="1"/>
</dbReference>
<evidence type="ECO:0000256" key="8">
    <source>
        <dbReference type="ARBA" id="ARBA00022960"/>
    </source>
</evidence>
<keyword evidence="2" id="KW-1003">Cell membrane</keyword>
<feature type="compositionally biased region" description="Basic and acidic residues" evidence="15">
    <location>
        <begin position="997"/>
        <end position="1006"/>
    </location>
</feature>
<evidence type="ECO:0000256" key="3">
    <source>
        <dbReference type="ARBA" id="ARBA00022645"/>
    </source>
</evidence>
<evidence type="ECO:0000256" key="1">
    <source>
        <dbReference type="ARBA" id="ARBA00004236"/>
    </source>
</evidence>
<evidence type="ECO:0000256" key="4">
    <source>
        <dbReference type="ARBA" id="ARBA00022670"/>
    </source>
</evidence>
<feature type="compositionally biased region" description="Basic and acidic residues" evidence="15">
    <location>
        <begin position="8"/>
        <end position="18"/>
    </location>
</feature>
<dbReference type="RefSeq" id="WP_201364326.1">
    <property type="nucleotide sequence ID" value="NZ_BNJJ01000013.1"/>
</dbReference>
<reference evidence="19 20" key="1">
    <citation type="journal article" date="2021" name="Int. J. Syst. Evol. Microbiol.">
        <title>Reticulibacter mediterranei gen. nov., sp. nov., within the new family Reticulibacteraceae fam. nov., and Ktedonospora formicarum gen. nov., sp. nov., Ktedonobacter robiniae sp. nov., Dictyobacter formicarum sp. nov. and Dictyobacter arantiisoli sp. nov., belonging to the class Ktedonobacteria.</title>
        <authorList>
            <person name="Yabe S."/>
            <person name="Zheng Y."/>
            <person name="Wang C.M."/>
            <person name="Sakai Y."/>
            <person name="Abe K."/>
            <person name="Yokota A."/>
            <person name="Donadio S."/>
            <person name="Cavaletti L."/>
            <person name="Monciardini P."/>
        </authorList>
    </citation>
    <scope>NUCLEOTIDE SEQUENCE [LARGE SCALE GENOMIC DNA]</scope>
    <source>
        <strain evidence="19 20">SOSP1-9</strain>
    </source>
</reference>
<evidence type="ECO:0000256" key="7">
    <source>
        <dbReference type="ARBA" id="ARBA00022801"/>
    </source>
</evidence>
<organism evidence="19 20">
    <name type="scientific">Dictyobacter formicarum</name>
    <dbReference type="NCBI Taxonomy" id="2778368"/>
    <lineage>
        <taxon>Bacteria</taxon>
        <taxon>Bacillati</taxon>
        <taxon>Chloroflexota</taxon>
        <taxon>Ktedonobacteria</taxon>
        <taxon>Ktedonobacterales</taxon>
        <taxon>Dictyobacteraceae</taxon>
        <taxon>Dictyobacter</taxon>
    </lineage>
</organism>
<keyword evidence="4" id="KW-0645">Protease</keyword>
<evidence type="ECO:0000313" key="20">
    <source>
        <dbReference type="Proteomes" id="UP000635565"/>
    </source>
</evidence>
<proteinExistence type="predicted"/>
<evidence type="ECO:0000259" key="17">
    <source>
        <dbReference type="Pfam" id="PF00905"/>
    </source>
</evidence>